<dbReference type="Pfam" id="PF07814">
    <property type="entry name" value="WAPL"/>
    <property type="match status" value="1"/>
</dbReference>
<dbReference type="InterPro" id="IPR011989">
    <property type="entry name" value="ARM-like"/>
</dbReference>
<dbReference type="InterPro" id="IPR022771">
    <property type="entry name" value="WAPL_C"/>
</dbReference>
<protein>
    <recommendedName>
        <fullName evidence="3">Wings apart-like protein C-terminal domain-containing protein</fullName>
    </recommendedName>
</protein>
<evidence type="ECO:0000259" key="3">
    <source>
        <dbReference type="Pfam" id="PF07814"/>
    </source>
</evidence>
<dbReference type="AlphaFoldDB" id="A0AAD5SZ00"/>
<sequence>MQETRVVVTYKRRTGKDGTVPTAVSASTFMQSPPSKFRKAVALVPMLASETTVTGTTATPDTGVTTSPTLKAPLTLHSRRLANMDVDTKTAPPLVPSKRKSDPRKSINDSDISKQKLSETESLKPNVPLQLSTFANKTRRITRMKIGATGATATTKSKDHEKSRESQLDSPSDASKVFIPATSASASTTTATQIVISRTISPSHLSVSSFERLAVEVEAKNFNINTTTSVSKISTVTYAKSRSYLQVLETEEDGNRAFIKIDEGLDSSDDDEEKKKELRNVHELRESGKAARFTDEVEYITSGLSPDNSLGMRRSSNKPINNHRMNISYSKLERITCYVVFVNVSMTLIRNVDILMAHEKIIPFVVKNFQLLPDILVTPPRNKYERNFISNFNLGILCMDALFTSSTATKSVHSEILQSRQLSSLIFSKFVQFCKARVPLVLCCKDSTSTPTAETLPPPFSKQIRQIRANLKLFNVVISSASKERRLEFFNNSELLKTILGILAFYYTSLSTLSKPKVSGIVELVFLVLQLLVDISAEDENACIALNNLGAHQLICRIVLHAWQFSANTTQTKNKEKRQQPIENGIFLLSAPSEIIPFLQEYNGLLLSSLACVTNLVRNDKSMKLNFGQLKMNPRCPCWDLELCECQKVGVMKNILTLFVASAKTESSNIPKTAVLIMCALIGCLVDDCPVNAGLVRVVTDPVLSFAEMADLLQLFAEFHRNSQAEKEEKATDDGENLNNGSVSEAVDGIASDTASTADAAGILKQIDRLLYIAKVLRS</sequence>
<evidence type="ECO:0000256" key="1">
    <source>
        <dbReference type="ARBA" id="ARBA00006854"/>
    </source>
</evidence>
<keyword evidence="5" id="KW-1185">Reference proteome</keyword>
<organism evidence="4 5">
    <name type="scientific">Physocladia obscura</name>
    <dbReference type="NCBI Taxonomy" id="109957"/>
    <lineage>
        <taxon>Eukaryota</taxon>
        <taxon>Fungi</taxon>
        <taxon>Fungi incertae sedis</taxon>
        <taxon>Chytridiomycota</taxon>
        <taxon>Chytridiomycota incertae sedis</taxon>
        <taxon>Chytridiomycetes</taxon>
        <taxon>Chytridiales</taxon>
        <taxon>Chytriomycetaceae</taxon>
        <taxon>Physocladia</taxon>
    </lineage>
</organism>
<dbReference type="EMBL" id="JADGJH010001246">
    <property type="protein sequence ID" value="KAJ3116173.1"/>
    <property type="molecule type" value="Genomic_DNA"/>
</dbReference>
<dbReference type="PANTHER" id="PTHR22100:SF13">
    <property type="entry name" value="WINGS APART-LIKE PROTEIN HOMOLOG"/>
    <property type="match status" value="1"/>
</dbReference>
<accession>A0AAD5SZ00</accession>
<gene>
    <name evidence="4" type="ORF">HK100_001140</name>
</gene>
<dbReference type="Gene3D" id="1.25.10.10">
    <property type="entry name" value="Leucine-rich Repeat Variant"/>
    <property type="match status" value="2"/>
</dbReference>
<feature type="region of interest" description="Disordered" evidence="2">
    <location>
        <begin position="142"/>
        <end position="174"/>
    </location>
</feature>
<dbReference type="Proteomes" id="UP001211907">
    <property type="component" value="Unassembled WGS sequence"/>
</dbReference>
<feature type="compositionally biased region" description="Basic and acidic residues" evidence="2">
    <location>
        <begin position="156"/>
        <end position="167"/>
    </location>
</feature>
<dbReference type="InterPro" id="IPR039874">
    <property type="entry name" value="WAPL"/>
</dbReference>
<feature type="compositionally biased region" description="Basic and acidic residues" evidence="2">
    <location>
        <begin position="99"/>
        <end position="122"/>
    </location>
</feature>
<evidence type="ECO:0000256" key="2">
    <source>
        <dbReference type="SAM" id="MobiDB-lite"/>
    </source>
</evidence>
<reference evidence="4" key="1">
    <citation type="submission" date="2020-05" db="EMBL/GenBank/DDBJ databases">
        <title>Phylogenomic resolution of chytrid fungi.</title>
        <authorList>
            <person name="Stajich J.E."/>
            <person name="Amses K."/>
            <person name="Simmons R."/>
            <person name="Seto K."/>
            <person name="Myers J."/>
            <person name="Bonds A."/>
            <person name="Quandt C.A."/>
            <person name="Barry K."/>
            <person name="Liu P."/>
            <person name="Grigoriev I."/>
            <person name="Longcore J.E."/>
            <person name="James T.Y."/>
        </authorList>
    </citation>
    <scope>NUCLEOTIDE SEQUENCE</scope>
    <source>
        <strain evidence="4">JEL0513</strain>
    </source>
</reference>
<feature type="domain" description="Wings apart-like protein C-terminal" evidence="3">
    <location>
        <begin position="278"/>
        <end position="316"/>
    </location>
</feature>
<proteinExistence type="inferred from homology"/>
<comment type="caution">
    <text evidence="4">The sequence shown here is derived from an EMBL/GenBank/DDBJ whole genome shotgun (WGS) entry which is preliminary data.</text>
</comment>
<evidence type="ECO:0000313" key="4">
    <source>
        <dbReference type="EMBL" id="KAJ3116173.1"/>
    </source>
</evidence>
<evidence type="ECO:0000313" key="5">
    <source>
        <dbReference type="Proteomes" id="UP001211907"/>
    </source>
</evidence>
<comment type="similarity">
    <text evidence="1">Belongs to the WAPL family.</text>
</comment>
<feature type="region of interest" description="Disordered" evidence="2">
    <location>
        <begin position="79"/>
        <end position="124"/>
    </location>
</feature>
<name>A0AAD5SZ00_9FUNG</name>
<dbReference type="PANTHER" id="PTHR22100">
    <property type="entry name" value="WINGS APART-LIKE PROTEIN HOMOLOG"/>
    <property type="match status" value="1"/>
</dbReference>